<protein>
    <submittedName>
        <fullName evidence="1">Uncharacterized protein</fullName>
    </submittedName>
</protein>
<sequence length="96" mass="10921">MAGIYSNNGEVIIDANIDKLSFNSHFSGYWDIKMTLSSNMYNKEYQVHSHYKFPTSYIAEYACRNVANAFNPAVQDLLNKVVTHPQFSALIGHRSD</sequence>
<dbReference type="AlphaFoldDB" id="A0A450T2C1"/>
<organism evidence="1">
    <name type="scientific">Candidatus Kentrum sp. DK</name>
    <dbReference type="NCBI Taxonomy" id="2126562"/>
    <lineage>
        <taxon>Bacteria</taxon>
        <taxon>Pseudomonadati</taxon>
        <taxon>Pseudomonadota</taxon>
        <taxon>Gammaproteobacteria</taxon>
        <taxon>Candidatus Kentrum</taxon>
    </lineage>
</organism>
<reference evidence="1" key="1">
    <citation type="submission" date="2019-02" db="EMBL/GenBank/DDBJ databases">
        <authorList>
            <person name="Gruber-Vodicka R. H."/>
            <person name="Seah K. B. B."/>
        </authorList>
    </citation>
    <scope>NUCLEOTIDE SEQUENCE</scope>
    <source>
        <strain evidence="1">BECK_DK161</strain>
    </source>
</reference>
<name>A0A450T2C1_9GAMM</name>
<gene>
    <name evidence="1" type="ORF">BECKDK2373C_GA0170839_108316</name>
</gene>
<accession>A0A450T2C1</accession>
<proteinExistence type="predicted"/>
<evidence type="ECO:0000313" key="1">
    <source>
        <dbReference type="EMBL" id="VFJ60675.1"/>
    </source>
</evidence>
<dbReference type="EMBL" id="CAADEY010000083">
    <property type="protein sequence ID" value="VFJ60675.1"/>
    <property type="molecule type" value="Genomic_DNA"/>
</dbReference>